<reference evidence="1" key="1">
    <citation type="journal article" date="2023" name="G3 (Bethesda)">
        <title>Whole genome assemblies of Zophobas morio and Tenebrio molitor.</title>
        <authorList>
            <person name="Kaur S."/>
            <person name="Stinson S.A."/>
            <person name="diCenzo G.C."/>
        </authorList>
    </citation>
    <scope>NUCLEOTIDE SEQUENCE</scope>
    <source>
        <strain evidence="1">QUZm001</strain>
    </source>
</reference>
<name>A0AA38HYR7_9CUCU</name>
<proteinExistence type="predicted"/>
<dbReference type="AlphaFoldDB" id="A0AA38HYR7"/>
<sequence>MDAVGSRHYHKVTPGRALHVACLLSFQPPARKVDGGRWRVVITDGWSCAVYRNNSRDYFVIYRPGIIARTFVMVCCWVQWQWSAGCTMVLKRKGLFVDCCVHANC</sequence>
<evidence type="ECO:0000313" key="1">
    <source>
        <dbReference type="EMBL" id="KAJ3646810.1"/>
    </source>
</evidence>
<accession>A0AA38HYR7</accession>
<keyword evidence="2" id="KW-1185">Reference proteome</keyword>
<dbReference type="Proteomes" id="UP001168821">
    <property type="component" value="Unassembled WGS sequence"/>
</dbReference>
<organism evidence="1 2">
    <name type="scientific">Zophobas morio</name>
    <dbReference type="NCBI Taxonomy" id="2755281"/>
    <lineage>
        <taxon>Eukaryota</taxon>
        <taxon>Metazoa</taxon>
        <taxon>Ecdysozoa</taxon>
        <taxon>Arthropoda</taxon>
        <taxon>Hexapoda</taxon>
        <taxon>Insecta</taxon>
        <taxon>Pterygota</taxon>
        <taxon>Neoptera</taxon>
        <taxon>Endopterygota</taxon>
        <taxon>Coleoptera</taxon>
        <taxon>Polyphaga</taxon>
        <taxon>Cucujiformia</taxon>
        <taxon>Tenebrionidae</taxon>
        <taxon>Zophobas</taxon>
    </lineage>
</organism>
<evidence type="ECO:0000313" key="2">
    <source>
        <dbReference type="Proteomes" id="UP001168821"/>
    </source>
</evidence>
<gene>
    <name evidence="1" type="ORF">Zmor_024380</name>
</gene>
<comment type="caution">
    <text evidence="1">The sequence shown here is derived from an EMBL/GenBank/DDBJ whole genome shotgun (WGS) entry which is preliminary data.</text>
</comment>
<protein>
    <submittedName>
        <fullName evidence="1">Uncharacterized protein</fullName>
    </submittedName>
</protein>
<dbReference type="EMBL" id="JALNTZ010000007">
    <property type="protein sequence ID" value="KAJ3646810.1"/>
    <property type="molecule type" value="Genomic_DNA"/>
</dbReference>